<dbReference type="Gene3D" id="3.90.550.10">
    <property type="entry name" value="Spore Coat Polysaccharide Biosynthesis Protein SpsA, Chain A"/>
    <property type="match status" value="1"/>
</dbReference>
<sequence>MANQTKRRPVITSYKPRSGRLTDQPTEADDAGVVNENVHTSQVVLDPRERLENVLLLGEVSLDTVQLSRVHVELFGQFLEYNISSQLSRVHVELFGQFLEYISSQLSRVHVELFGQFLEYYISSQLSRVHVKLFGQFLEYNISSQLSRVHVELFGQFLEYNISSQLSRVHVKLFEQFLEYDISSQLGDIQEEDEFFYSLGLHDSKLHLYHVDPPGKSHDDDSMFDQFLGDGCPYADTCPGHQSHSSTPTLHPDCLGTRFVARDRQTDRQTVEKVRIARRRARNGLPCAVARHWLSSFVLGAVVASALLYYSFLDRHVDGNNMLGFTGREARLAGRVREMEEQNQLLRRQLSISQTHLVAAMRNSNHTPTQYQQTQDHNGRCPNQEADVPKCEVIHVAIVCAGYNSSRSVVTLIKSILFYSKNPLHFHLIADSVAQVILQTLFYTWSVPQAEVSFYLADNVVSDVSWIPNKHYSGVYGLMKLTLPKILPDSLQKAIVLDTDVTFATDIAELWKIFGKLGPKQAIGLVENQSDWYLGKLWKKHRPWPALGRGYNTGVILLQLQRLRELSWGQLWRMIAEKDLITLLATSLADQDIFNAIIKQHPYLVYNLPCQWNVQLSDNTRSELCYTEVTNLKVIHWNSPKKLKVKNKHVEFFRNLYLTFLEYDGNLLRRELFGCNNTKTSVKERELSKLNEEDPCYEFRRARVNSLRTHLYFLDYDYEPSSDGNDITLVAQLSMDRLQMVEALCKHWEGPISLTLYMSDAEAQQFLSYALGSEVLSGRKNIGYHIVYKEGSFYPVNFLRNVGLQQVNTPYVFLTDIDFLPMYGLYPYLKKSIQVLDLDSEKKALVIPAFETQRYRISFPKTKAELLNMLDMGTLFTFRYHVWTKGHAATNFQKWRTATTPYKVQWEPDFEPYIVVRKDIPEYDTRFVGFGWNKVSHIMELEAQGFEFVVLPNGFVIHMPHAPSFDIAKFRSSAQYRKCLKILKNEFITDLSKRYNKQFELETS</sequence>
<evidence type="ECO:0000256" key="6">
    <source>
        <dbReference type="ARBA" id="ARBA00022989"/>
    </source>
</evidence>
<dbReference type="SUPFAM" id="SSF53448">
    <property type="entry name" value="Nucleotide-diphospho-sugar transferases"/>
    <property type="match status" value="1"/>
</dbReference>
<keyword evidence="2" id="KW-0328">Glycosyltransferase</keyword>
<dbReference type="PANTHER" id="PTHR12270">
    <property type="entry name" value="GLYCOSYLTRANSFERASE-RELATED"/>
    <property type="match status" value="1"/>
</dbReference>
<keyword evidence="8 11" id="KW-0472">Membrane</keyword>
<gene>
    <name evidence="12" type="ORF">TGEB3V08_LOCUS4184</name>
</gene>
<feature type="transmembrane region" description="Helical" evidence="11">
    <location>
        <begin position="288"/>
        <end position="312"/>
    </location>
</feature>
<dbReference type="InterPro" id="IPR051292">
    <property type="entry name" value="Xyl/GlcA_transferase"/>
</dbReference>
<evidence type="ECO:0000256" key="7">
    <source>
        <dbReference type="ARBA" id="ARBA00023034"/>
    </source>
</evidence>
<dbReference type="FunFam" id="3.90.550.10:FF:000229">
    <property type="entry name" value="Glycosyltransferase-like protein LARGE"/>
    <property type="match status" value="1"/>
</dbReference>
<keyword evidence="4 11" id="KW-0812">Transmembrane</keyword>
<dbReference type="GO" id="GO:0000139">
    <property type="term" value="C:Golgi membrane"/>
    <property type="evidence" value="ECO:0007669"/>
    <property type="project" value="UniProtKB-SubCell"/>
</dbReference>
<keyword evidence="9" id="KW-0325">Glycoprotein</keyword>
<feature type="region of interest" description="Disordered" evidence="10">
    <location>
        <begin position="1"/>
        <end position="28"/>
    </location>
</feature>
<evidence type="ECO:0000256" key="3">
    <source>
        <dbReference type="ARBA" id="ARBA00022679"/>
    </source>
</evidence>
<evidence type="ECO:0000256" key="9">
    <source>
        <dbReference type="ARBA" id="ARBA00023180"/>
    </source>
</evidence>
<dbReference type="FunFam" id="3.90.550.10:FF:000016">
    <property type="entry name" value="LARGE xylosyl- and glucuronyltransferase 2"/>
    <property type="match status" value="1"/>
</dbReference>
<dbReference type="AlphaFoldDB" id="A0A7R9PKR4"/>
<evidence type="ECO:0000256" key="11">
    <source>
        <dbReference type="SAM" id="Phobius"/>
    </source>
</evidence>
<evidence type="ECO:0000256" key="10">
    <source>
        <dbReference type="SAM" id="MobiDB-lite"/>
    </source>
</evidence>
<dbReference type="PANTHER" id="PTHR12270:SF25">
    <property type="entry name" value="GLYCOSYLTRANSFERASE-LIKE PROTEIN LARGE"/>
    <property type="match status" value="1"/>
</dbReference>
<dbReference type="InterPro" id="IPR029044">
    <property type="entry name" value="Nucleotide-diphossugar_trans"/>
</dbReference>
<keyword evidence="3" id="KW-0808">Transferase</keyword>
<evidence type="ECO:0000256" key="4">
    <source>
        <dbReference type="ARBA" id="ARBA00022692"/>
    </source>
</evidence>
<accession>A0A7R9PKR4</accession>
<evidence type="ECO:0000256" key="8">
    <source>
        <dbReference type="ARBA" id="ARBA00023136"/>
    </source>
</evidence>
<dbReference type="Pfam" id="PF13896">
    <property type="entry name" value="Glyco_transf_49"/>
    <property type="match status" value="1"/>
</dbReference>
<keyword evidence="6 11" id="KW-1133">Transmembrane helix</keyword>
<dbReference type="InterPro" id="IPR002495">
    <property type="entry name" value="Glyco_trans_8"/>
</dbReference>
<dbReference type="CDD" id="cd06431">
    <property type="entry name" value="GT8_LARGE_C"/>
    <property type="match status" value="1"/>
</dbReference>
<reference evidence="12" key="1">
    <citation type="submission" date="2020-11" db="EMBL/GenBank/DDBJ databases">
        <authorList>
            <person name="Tran Van P."/>
        </authorList>
    </citation>
    <scope>NUCLEOTIDE SEQUENCE</scope>
</reference>
<name>A0A7R9PKR4_TIMGE</name>
<proteinExistence type="predicted"/>
<evidence type="ECO:0000256" key="1">
    <source>
        <dbReference type="ARBA" id="ARBA00004323"/>
    </source>
</evidence>
<comment type="subcellular location">
    <subcellularLocation>
        <location evidence="1">Golgi apparatus membrane</location>
        <topology evidence="1">Single-pass type II membrane protein</topology>
    </subcellularLocation>
</comment>
<keyword evidence="5" id="KW-0735">Signal-anchor</keyword>
<evidence type="ECO:0000256" key="2">
    <source>
        <dbReference type="ARBA" id="ARBA00022676"/>
    </source>
</evidence>
<evidence type="ECO:0000313" key="12">
    <source>
        <dbReference type="EMBL" id="CAD7590553.1"/>
    </source>
</evidence>
<dbReference type="GO" id="GO:0015020">
    <property type="term" value="F:glucuronosyltransferase activity"/>
    <property type="evidence" value="ECO:0007669"/>
    <property type="project" value="TreeGrafter"/>
</dbReference>
<dbReference type="Pfam" id="PF01501">
    <property type="entry name" value="Glyco_transf_8"/>
    <property type="match status" value="1"/>
</dbReference>
<keyword evidence="7" id="KW-0333">Golgi apparatus</keyword>
<dbReference type="GO" id="GO:0035269">
    <property type="term" value="P:protein O-linked glycosylation via mannose"/>
    <property type="evidence" value="ECO:0007669"/>
    <property type="project" value="TreeGrafter"/>
</dbReference>
<dbReference type="GO" id="GO:0042285">
    <property type="term" value="F:xylosyltransferase activity"/>
    <property type="evidence" value="ECO:0007669"/>
    <property type="project" value="UniProtKB-ARBA"/>
</dbReference>
<evidence type="ECO:0000256" key="5">
    <source>
        <dbReference type="ARBA" id="ARBA00022968"/>
    </source>
</evidence>
<protein>
    <recommendedName>
        <fullName evidence="13">LARGE-2</fullName>
    </recommendedName>
</protein>
<organism evidence="12">
    <name type="scientific">Timema genevievae</name>
    <name type="common">Walking stick</name>
    <dbReference type="NCBI Taxonomy" id="629358"/>
    <lineage>
        <taxon>Eukaryota</taxon>
        <taxon>Metazoa</taxon>
        <taxon>Ecdysozoa</taxon>
        <taxon>Arthropoda</taxon>
        <taxon>Hexapoda</taxon>
        <taxon>Insecta</taxon>
        <taxon>Pterygota</taxon>
        <taxon>Neoptera</taxon>
        <taxon>Polyneoptera</taxon>
        <taxon>Phasmatodea</taxon>
        <taxon>Timematodea</taxon>
        <taxon>Timematoidea</taxon>
        <taxon>Timematidae</taxon>
        <taxon>Timema</taxon>
    </lineage>
</organism>
<evidence type="ECO:0008006" key="13">
    <source>
        <dbReference type="Google" id="ProtNLM"/>
    </source>
</evidence>
<dbReference type="EMBL" id="OE840420">
    <property type="protein sequence ID" value="CAD7590553.1"/>
    <property type="molecule type" value="Genomic_DNA"/>
</dbReference>